<protein>
    <recommendedName>
        <fullName evidence="3">Bacteriocin</fullName>
    </recommendedName>
</protein>
<accession>A0ABS1LTU5</accession>
<keyword evidence="2" id="KW-1185">Reference proteome</keyword>
<gene>
    <name evidence="1" type="ORF">JEM47_04120</name>
</gene>
<dbReference type="Proteomes" id="UP000640912">
    <property type="component" value="Unassembled WGS sequence"/>
</dbReference>
<evidence type="ECO:0000313" key="2">
    <source>
        <dbReference type="Proteomes" id="UP000640912"/>
    </source>
</evidence>
<name>A0ABS1LTU5_9LACO</name>
<evidence type="ECO:0000313" key="1">
    <source>
        <dbReference type="EMBL" id="MBL1071687.1"/>
    </source>
</evidence>
<comment type="caution">
    <text evidence="1">The sequence shown here is derived from an EMBL/GenBank/DDBJ whole genome shotgun (WGS) entry which is preliminary data.</text>
</comment>
<dbReference type="RefSeq" id="WP_202017866.1">
    <property type="nucleotide sequence ID" value="NZ_JAEHNR010000026.1"/>
</dbReference>
<evidence type="ECO:0008006" key="3">
    <source>
        <dbReference type="Google" id="ProtNLM"/>
    </source>
</evidence>
<reference evidence="1 2" key="1">
    <citation type="journal article" date="2021" name="Microorganisms">
        <title>Dual Inhibition of Salmonella enterica and Clostridium perfringens by New Probiotic Candidates Isolated from Chicken Intestinal Mucosa.</title>
        <authorList>
            <person name="Lone A."/>
            <person name="Mottawea W."/>
            <person name="Ait Chait Y."/>
            <person name="Hammami R."/>
        </authorList>
    </citation>
    <scope>NUCLEOTIDE SEQUENCE [LARGE SCALE GENOMIC DNA]</scope>
    <source>
        <strain evidence="1 2">A12</strain>
    </source>
</reference>
<organism evidence="1 2">
    <name type="scientific">Lactobacillus kitasatonis</name>
    <dbReference type="NCBI Taxonomy" id="237446"/>
    <lineage>
        <taxon>Bacteria</taxon>
        <taxon>Bacillati</taxon>
        <taxon>Bacillota</taxon>
        <taxon>Bacilli</taxon>
        <taxon>Lactobacillales</taxon>
        <taxon>Lactobacillaceae</taxon>
        <taxon>Lactobacillus</taxon>
    </lineage>
</organism>
<sequence length="46" mass="5343">MKKQNVKKTVLKEEELTKVVGGSTAFLNTSKFLHNNFKFGWWKSGR</sequence>
<dbReference type="EMBL" id="JAEHNR010000026">
    <property type="protein sequence ID" value="MBL1071687.1"/>
    <property type="molecule type" value="Genomic_DNA"/>
</dbReference>
<proteinExistence type="predicted"/>